<dbReference type="RefSeq" id="WP_013043986.1">
    <property type="nucleotide sequence ID" value="NC_014008.1"/>
</dbReference>
<dbReference type="AlphaFoldDB" id="D5EMA4"/>
<keyword evidence="2" id="KW-1185">Reference proteome</keyword>
<dbReference type="Proteomes" id="UP000000925">
    <property type="component" value="Chromosome"/>
</dbReference>
<gene>
    <name evidence="1" type="ordered locus">Caka_2247</name>
</gene>
<accession>D5EMA4</accession>
<dbReference type="HOGENOM" id="CLU_2341972_0_0_0"/>
<evidence type="ECO:0000313" key="1">
    <source>
        <dbReference type="EMBL" id="ADE55264.1"/>
    </source>
</evidence>
<reference evidence="1 2" key="1">
    <citation type="journal article" date="2010" name="Stand. Genomic Sci.">
        <title>Complete genome sequence of Coraliomargarita akajimensis type strain (04OKA010-24).</title>
        <authorList>
            <person name="Mavromatis K."/>
            <person name="Abt B."/>
            <person name="Brambilla E."/>
            <person name="Lapidus A."/>
            <person name="Copeland A."/>
            <person name="Deshpande S."/>
            <person name="Nolan M."/>
            <person name="Lucas S."/>
            <person name="Tice H."/>
            <person name="Cheng J.F."/>
            <person name="Han C."/>
            <person name="Detter J.C."/>
            <person name="Woyke T."/>
            <person name="Goodwin L."/>
            <person name="Pitluck S."/>
            <person name="Held B."/>
            <person name="Brettin T."/>
            <person name="Tapia R."/>
            <person name="Ivanova N."/>
            <person name="Mikhailova N."/>
            <person name="Pati A."/>
            <person name="Liolios K."/>
            <person name="Chen A."/>
            <person name="Palaniappan K."/>
            <person name="Land M."/>
            <person name="Hauser L."/>
            <person name="Chang Y.J."/>
            <person name="Jeffries C.D."/>
            <person name="Rohde M."/>
            <person name="Goker M."/>
            <person name="Bristow J."/>
            <person name="Eisen J.A."/>
            <person name="Markowitz V."/>
            <person name="Hugenholtz P."/>
            <person name="Klenk H.P."/>
            <person name="Kyrpides N.C."/>
        </authorList>
    </citation>
    <scope>NUCLEOTIDE SEQUENCE [LARGE SCALE GENOMIC DNA]</scope>
    <source>
        <strain evidence="2">DSM 45221 / IAM 15411 / JCM 23193 / KCTC 12865</strain>
    </source>
</reference>
<proteinExistence type="predicted"/>
<dbReference type="EMBL" id="CP001998">
    <property type="protein sequence ID" value="ADE55264.1"/>
    <property type="molecule type" value="Genomic_DNA"/>
</dbReference>
<organism evidence="1 2">
    <name type="scientific">Coraliomargarita akajimensis (strain DSM 45221 / IAM 15411 / JCM 23193 / KCTC 12865 / 04OKA010-24)</name>
    <dbReference type="NCBI Taxonomy" id="583355"/>
    <lineage>
        <taxon>Bacteria</taxon>
        <taxon>Pseudomonadati</taxon>
        <taxon>Verrucomicrobiota</taxon>
        <taxon>Opitutia</taxon>
        <taxon>Puniceicoccales</taxon>
        <taxon>Coraliomargaritaceae</taxon>
        <taxon>Coraliomargarita</taxon>
    </lineage>
</organism>
<protein>
    <submittedName>
        <fullName evidence="1">Uncharacterized protein</fullName>
    </submittedName>
</protein>
<sequence>MKLKTASEFANWVIELRDGALQIQRVFSFESAVTREAFWAGLGRYLKSPSLSTLVESSPEGVLVTIEALPERRILLVAGEIARMCDELYKQELALAA</sequence>
<name>D5EMA4_CORAD</name>
<dbReference type="KEGG" id="caa:Caka_2247"/>
<evidence type="ECO:0000313" key="2">
    <source>
        <dbReference type="Proteomes" id="UP000000925"/>
    </source>
</evidence>